<feature type="region of interest" description="Disordered" evidence="1">
    <location>
        <begin position="57"/>
        <end position="80"/>
    </location>
</feature>
<dbReference type="AlphaFoldDB" id="A0A9N7VGJ3"/>
<dbReference type="EMBL" id="CADEAL010003959">
    <property type="protein sequence ID" value="CAB1447949.1"/>
    <property type="molecule type" value="Genomic_DNA"/>
</dbReference>
<gene>
    <name evidence="2" type="ORF">PLEPLA_LOCUS35615</name>
</gene>
<sequence length="115" mass="12620">MLRSACPLRTAHHGNALGYSSSYQRYAQICPDGQSGLMCLKESDSWTKRAAIKLWQNKLDDGNNNTSSAPRSPFSETSTDKTQLCNQRCELLMFAAMHSVLPGGVTLTARQEGPL</sequence>
<protein>
    <submittedName>
        <fullName evidence="2">Uncharacterized protein</fullName>
    </submittedName>
</protein>
<evidence type="ECO:0000313" key="2">
    <source>
        <dbReference type="EMBL" id="CAB1447949.1"/>
    </source>
</evidence>
<accession>A0A9N7VGJ3</accession>
<reference evidence="2" key="1">
    <citation type="submission" date="2020-03" db="EMBL/GenBank/DDBJ databases">
        <authorList>
            <person name="Weist P."/>
        </authorList>
    </citation>
    <scope>NUCLEOTIDE SEQUENCE</scope>
</reference>
<dbReference type="Proteomes" id="UP001153269">
    <property type="component" value="Unassembled WGS sequence"/>
</dbReference>
<evidence type="ECO:0000313" key="3">
    <source>
        <dbReference type="Proteomes" id="UP001153269"/>
    </source>
</evidence>
<proteinExistence type="predicted"/>
<keyword evidence="3" id="KW-1185">Reference proteome</keyword>
<organism evidence="2 3">
    <name type="scientific">Pleuronectes platessa</name>
    <name type="common">European plaice</name>
    <dbReference type="NCBI Taxonomy" id="8262"/>
    <lineage>
        <taxon>Eukaryota</taxon>
        <taxon>Metazoa</taxon>
        <taxon>Chordata</taxon>
        <taxon>Craniata</taxon>
        <taxon>Vertebrata</taxon>
        <taxon>Euteleostomi</taxon>
        <taxon>Actinopterygii</taxon>
        <taxon>Neopterygii</taxon>
        <taxon>Teleostei</taxon>
        <taxon>Neoteleostei</taxon>
        <taxon>Acanthomorphata</taxon>
        <taxon>Carangaria</taxon>
        <taxon>Pleuronectiformes</taxon>
        <taxon>Pleuronectoidei</taxon>
        <taxon>Pleuronectidae</taxon>
        <taxon>Pleuronectes</taxon>
    </lineage>
</organism>
<comment type="caution">
    <text evidence="2">The sequence shown here is derived from an EMBL/GenBank/DDBJ whole genome shotgun (WGS) entry which is preliminary data.</text>
</comment>
<name>A0A9N7VGJ3_PLEPL</name>
<evidence type="ECO:0000256" key="1">
    <source>
        <dbReference type="SAM" id="MobiDB-lite"/>
    </source>
</evidence>
<feature type="compositionally biased region" description="Polar residues" evidence="1">
    <location>
        <begin position="62"/>
        <end position="80"/>
    </location>
</feature>